<dbReference type="STRING" id="630390.A0A180GH86"/>
<organism evidence="8">
    <name type="scientific">Puccinia triticina (isolate 1-1 / race 1 (BBBD))</name>
    <name type="common">Brown leaf rust fungus</name>
    <dbReference type="NCBI Taxonomy" id="630390"/>
    <lineage>
        <taxon>Eukaryota</taxon>
        <taxon>Fungi</taxon>
        <taxon>Dikarya</taxon>
        <taxon>Basidiomycota</taxon>
        <taxon>Pucciniomycotina</taxon>
        <taxon>Pucciniomycetes</taxon>
        <taxon>Pucciniales</taxon>
        <taxon>Pucciniaceae</taxon>
        <taxon>Puccinia</taxon>
    </lineage>
</organism>
<dbReference type="InterPro" id="IPR020846">
    <property type="entry name" value="MFS_dom"/>
</dbReference>
<gene>
    <name evidence="8" type="ORF">PTTG_07872</name>
</gene>
<feature type="domain" description="Major facilitator superfamily (MFS) profile" evidence="7">
    <location>
        <begin position="82"/>
        <end position="508"/>
    </location>
</feature>
<accession>A0A180GH86</accession>
<dbReference type="InterPro" id="IPR011701">
    <property type="entry name" value="MFS"/>
</dbReference>
<dbReference type="OrthoDB" id="2495624at2759"/>
<feature type="transmembrane region" description="Helical" evidence="6">
    <location>
        <begin position="211"/>
        <end position="233"/>
    </location>
</feature>
<evidence type="ECO:0000256" key="6">
    <source>
        <dbReference type="SAM" id="Phobius"/>
    </source>
</evidence>
<dbReference type="PROSITE" id="PS50850">
    <property type="entry name" value="MFS"/>
    <property type="match status" value="1"/>
</dbReference>
<feature type="transmembrane region" description="Helical" evidence="6">
    <location>
        <begin position="423"/>
        <end position="447"/>
    </location>
</feature>
<dbReference type="AlphaFoldDB" id="A0A180GH86"/>
<feature type="compositionally biased region" description="Polar residues" evidence="5">
    <location>
        <begin position="22"/>
        <end position="34"/>
    </location>
</feature>
<feature type="transmembrane region" description="Helical" evidence="6">
    <location>
        <begin position="459"/>
        <end position="477"/>
    </location>
</feature>
<evidence type="ECO:0000256" key="2">
    <source>
        <dbReference type="ARBA" id="ARBA00022692"/>
    </source>
</evidence>
<feature type="transmembrane region" description="Helical" evidence="6">
    <location>
        <begin position="122"/>
        <end position="139"/>
    </location>
</feature>
<feature type="transmembrane region" description="Helical" evidence="6">
    <location>
        <begin position="80"/>
        <end position="102"/>
    </location>
</feature>
<dbReference type="EnsemblFungi" id="PTTG_07872-t43_1">
    <property type="protein sequence ID" value="PTTG_07872-t43_1-p1"/>
    <property type="gene ID" value="PTTG_07872"/>
</dbReference>
<dbReference type="PANTHER" id="PTHR23502:SF34">
    <property type="entry name" value="PROTEIN HOL1"/>
    <property type="match status" value="1"/>
</dbReference>
<dbReference type="VEuPathDB" id="FungiDB:PTTG_07872"/>
<keyword evidence="3 6" id="KW-1133">Transmembrane helix</keyword>
<reference evidence="8" key="2">
    <citation type="submission" date="2016-05" db="EMBL/GenBank/DDBJ databases">
        <title>Comparative analysis highlights variable genome content of wheat rusts and divergence of the mating loci.</title>
        <authorList>
            <person name="Cuomo C.A."/>
            <person name="Bakkeren G."/>
            <person name="Szabo L."/>
            <person name="Khalil H."/>
            <person name="Joly D."/>
            <person name="Goldberg J."/>
            <person name="Young S."/>
            <person name="Zeng Q."/>
            <person name="Fellers J."/>
        </authorList>
    </citation>
    <scope>NUCLEOTIDE SEQUENCE [LARGE SCALE GENOMIC DNA]</scope>
    <source>
        <strain evidence="8">1-1 BBBD Race 1</strain>
    </source>
</reference>
<dbReference type="Gene3D" id="1.20.1250.20">
    <property type="entry name" value="MFS general substrate transporter like domains"/>
    <property type="match status" value="1"/>
</dbReference>
<reference evidence="9 10" key="3">
    <citation type="journal article" date="2017" name="G3 (Bethesda)">
        <title>Comparative analysis highlights variable genome content of wheat rusts and divergence of the mating loci.</title>
        <authorList>
            <person name="Cuomo C.A."/>
            <person name="Bakkeren G."/>
            <person name="Khalil H.B."/>
            <person name="Panwar V."/>
            <person name="Joly D."/>
            <person name="Linning R."/>
            <person name="Sakthikumar S."/>
            <person name="Song X."/>
            <person name="Adiconis X."/>
            <person name="Fan L."/>
            <person name="Goldberg J.M."/>
            <person name="Levin J.Z."/>
            <person name="Young S."/>
            <person name="Zeng Q."/>
            <person name="Anikster Y."/>
            <person name="Bruce M."/>
            <person name="Wang M."/>
            <person name="Yin C."/>
            <person name="McCallum B."/>
            <person name="Szabo L.J."/>
            <person name="Hulbert S."/>
            <person name="Chen X."/>
            <person name="Fellers J.P."/>
        </authorList>
    </citation>
    <scope>NUCLEOTIDE SEQUENCE</scope>
    <source>
        <strain evidence="9">isolate 1-1 / race 1 (BBBD)</strain>
        <strain evidence="10">Isolate 1-1 / race 1 (BBBD)</strain>
    </source>
</reference>
<feature type="compositionally biased region" description="Basic and acidic residues" evidence="5">
    <location>
        <begin position="8"/>
        <end position="21"/>
    </location>
</feature>
<feature type="transmembrane region" description="Helical" evidence="6">
    <location>
        <begin position="245"/>
        <end position="265"/>
    </location>
</feature>
<dbReference type="Proteomes" id="UP000005240">
    <property type="component" value="Unassembled WGS sequence"/>
</dbReference>
<keyword evidence="10" id="KW-1185">Reference proteome</keyword>
<dbReference type="Pfam" id="PF07690">
    <property type="entry name" value="MFS_1"/>
    <property type="match status" value="1"/>
</dbReference>
<keyword evidence="4 6" id="KW-0472">Membrane</keyword>
<keyword evidence="2 6" id="KW-0812">Transmembrane</keyword>
<feature type="transmembrane region" description="Helical" evidence="6">
    <location>
        <begin position="483"/>
        <end position="505"/>
    </location>
</feature>
<comment type="subcellular location">
    <subcellularLocation>
        <location evidence="1">Membrane</location>
        <topology evidence="1">Multi-pass membrane protein</topology>
    </subcellularLocation>
</comment>
<sequence>MEDGQLPKLEEQTEDLTRKSSDPPTAEQTAHSTQHLLPVKPLGTLLLHNSSPSTQDLVKNIPKPTTHPSDPLNWSAPFKWYVLTVSSLAGLLVNFVAIGPSIGLPEIADYLTGIPFDLNKTLYLFSTTFLFRSFSMIVWMPMVNKLGRRPVGLLSLGISTLAALACAVATRRFTSQMAARFFLGFGAGGVELVAPLIVTDLFFVHQRGLAMALYSAFFYFGISLGSIVFGTMIQTRDWPDSYCLSAALLGAVWLLTAITIPETAFRRPISNFHKKLPPGRCMRLWSGVIYTQETLTTMLGRLFSLVCFPAICWSIILWGFQLAFLVAIVTNLPKSYALEPYAYTTIGSGFMSFAGLLGAMAGFVQGGPIVDWISTVLTRRNNGVFEPEFRLPALLPCLVSTPLGLLLYGLGLHYRLSWVSAPAALFFLNYSLTTATSIGLMYSIDILNPIASEVISTTIMFRGIVTFAMTCDVHNWIDRVGPRTLFVVFLLISLVSTSPVIPFYFHGRFLRQYTASIWPPVSTSFSWNKDRI</sequence>
<protein>
    <submittedName>
        <fullName evidence="9">MFS domain-containing protein</fullName>
    </submittedName>
</protein>
<feature type="transmembrane region" description="Helical" evidence="6">
    <location>
        <begin position="391"/>
        <end position="411"/>
    </location>
</feature>
<feature type="region of interest" description="Disordered" evidence="5">
    <location>
        <begin position="1"/>
        <end position="34"/>
    </location>
</feature>
<reference evidence="8" key="1">
    <citation type="submission" date="2009-11" db="EMBL/GenBank/DDBJ databases">
        <authorList>
            <consortium name="The Broad Institute Genome Sequencing Platform"/>
            <person name="Ward D."/>
            <person name="Feldgarden M."/>
            <person name="Earl A."/>
            <person name="Young S.K."/>
            <person name="Zeng Q."/>
            <person name="Koehrsen M."/>
            <person name="Alvarado L."/>
            <person name="Berlin A."/>
            <person name="Bochicchio J."/>
            <person name="Borenstein D."/>
            <person name="Chapman S.B."/>
            <person name="Chen Z."/>
            <person name="Engels R."/>
            <person name="Freedman E."/>
            <person name="Gellesch M."/>
            <person name="Goldberg J."/>
            <person name="Griggs A."/>
            <person name="Gujja S."/>
            <person name="Heilman E."/>
            <person name="Heiman D."/>
            <person name="Hepburn T."/>
            <person name="Howarth C."/>
            <person name="Jen D."/>
            <person name="Larson L."/>
            <person name="Lewis B."/>
            <person name="Mehta T."/>
            <person name="Park D."/>
            <person name="Pearson M."/>
            <person name="Roberts A."/>
            <person name="Saif S."/>
            <person name="Shea T."/>
            <person name="Shenoy N."/>
            <person name="Sisk P."/>
            <person name="Stolte C."/>
            <person name="Sykes S."/>
            <person name="Thomson T."/>
            <person name="Walk T."/>
            <person name="White J."/>
            <person name="Yandava C."/>
            <person name="Izard J."/>
            <person name="Baranova O.V."/>
            <person name="Blanton J.M."/>
            <person name="Tanner A.C."/>
            <person name="Dewhirst F.E."/>
            <person name="Haas B."/>
            <person name="Nusbaum C."/>
            <person name="Birren B."/>
        </authorList>
    </citation>
    <scope>NUCLEOTIDE SEQUENCE [LARGE SCALE GENOMIC DNA]</scope>
    <source>
        <strain evidence="8">1-1 BBBD Race 1</strain>
    </source>
</reference>
<proteinExistence type="predicted"/>
<name>A0A180GH86_PUCT1</name>
<evidence type="ECO:0000313" key="8">
    <source>
        <dbReference type="EMBL" id="OAV92106.1"/>
    </source>
</evidence>
<evidence type="ECO:0000256" key="4">
    <source>
        <dbReference type="ARBA" id="ARBA00023136"/>
    </source>
</evidence>
<dbReference type="InterPro" id="IPR036259">
    <property type="entry name" value="MFS_trans_sf"/>
</dbReference>
<evidence type="ECO:0000259" key="7">
    <source>
        <dbReference type="PROSITE" id="PS50850"/>
    </source>
</evidence>
<feature type="transmembrane region" description="Helical" evidence="6">
    <location>
        <begin position="349"/>
        <end position="370"/>
    </location>
</feature>
<dbReference type="GO" id="GO:0022857">
    <property type="term" value="F:transmembrane transporter activity"/>
    <property type="evidence" value="ECO:0007669"/>
    <property type="project" value="InterPro"/>
</dbReference>
<dbReference type="GO" id="GO:0005886">
    <property type="term" value="C:plasma membrane"/>
    <property type="evidence" value="ECO:0007669"/>
    <property type="project" value="TreeGrafter"/>
</dbReference>
<dbReference type="PANTHER" id="PTHR23502">
    <property type="entry name" value="MAJOR FACILITATOR SUPERFAMILY"/>
    <property type="match status" value="1"/>
</dbReference>
<evidence type="ECO:0000313" key="9">
    <source>
        <dbReference type="EnsemblFungi" id="PTTG_07872-t43_1-p1"/>
    </source>
</evidence>
<evidence type="ECO:0000256" key="5">
    <source>
        <dbReference type="SAM" id="MobiDB-lite"/>
    </source>
</evidence>
<feature type="transmembrane region" description="Helical" evidence="6">
    <location>
        <begin position="302"/>
        <end position="329"/>
    </location>
</feature>
<feature type="transmembrane region" description="Helical" evidence="6">
    <location>
        <begin position="182"/>
        <end position="204"/>
    </location>
</feature>
<evidence type="ECO:0000256" key="1">
    <source>
        <dbReference type="ARBA" id="ARBA00004141"/>
    </source>
</evidence>
<evidence type="ECO:0000256" key="3">
    <source>
        <dbReference type="ARBA" id="ARBA00022989"/>
    </source>
</evidence>
<reference evidence="9" key="4">
    <citation type="submission" date="2025-05" db="UniProtKB">
        <authorList>
            <consortium name="EnsemblFungi"/>
        </authorList>
    </citation>
    <scope>IDENTIFICATION</scope>
    <source>
        <strain evidence="9">isolate 1-1 / race 1 (BBBD)</strain>
    </source>
</reference>
<evidence type="ECO:0000313" key="10">
    <source>
        <dbReference type="Proteomes" id="UP000005240"/>
    </source>
</evidence>
<dbReference type="EMBL" id="ADAS02000069">
    <property type="protein sequence ID" value="OAV92106.1"/>
    <property type="molecule type" value="Genomic_DNA"/>
</dbReference>
<dbReference type="SUPFAM" id="SSF103473">
    <property type="entry name" value="MFS general substrate transporter"/>
    <property type="match status" value="1"/>
</dbReference>
<feature type="transmembrane region" description="Helical" evidence="6">
    <location>
        <begin position="151"/>
        <end position="170"/>
    </location>
</feature>